<dbReference type="AlphaFoldDB" id="A0A8J3EDP6"/>
<comment type="caution">
    <text evidence="1">The sequence shown here is derived from an EMBL/GenBank/DDBJ whole genome shotgun (WGS) entry which is preliminary data.</text>
</comment>
<reference evidence="1 2" key="1">
    <citation type="journal article" date="2014" name="Int. J. Syst. Evol. Microbiol.">
        <title>Complete genome sequence of Corynebacterium casei LMG S-19264T (=DSM 44701T), isolated from a smear-ripened cheese.</title>
        <authorList>
            <consortium name="US DOE Joint Genome Institute (JGI-PGF)"/>
            <person name="Walter F."/>
            <person name="Albersmeier A."/>
            <person name="Kalinowski J."/>
            <person name="Ruckert C."/>
        </authorList>
    </citation>
    <scope>NUCLEOTIDE SEQUENCE [LARGE SCALE GENOMIC DNA]</scope>
    <source>
        <strain evidence="1 2">CGMCC 1.16330</strain>
    </source>
</reference>
<evidence type="ECO:0000313" key="2">
    <source>
        <dbReference type="Proteomes" id="UP000597507"/>
    </source>
</evidence>
<gene>
    <name evidence="1" type="ORF">GCM10010964_37280</name>
</gene>
<sequence length="239" mass="26807">MVAWVPDRSGRFGRRPHFGQEELDRECEAIVGTFLRGRYGEARYPISTDDLTVLVERYTSSLDLYADLSAHGGDVEGMTEFFPDELPAVAVSERLSSDPRRENRLRTTLAHELGHAQFHRALWAERFSRGGLFDRADPETKAICKRDSILGAREVDWMEWQAGYVSGAILMPRSVLGRLVAELCVPRGIHAAVHAESPLAAEMVGRVVEAFRVSPDAARIRLLKLDFLTTERRAPTLFG</sequence>
<name>A0A8J3EDP6_9PROT</name>
<evidence type="ECO:0000313" key="1">
    <source>
        <dbReference type="EMBL" id="GGG46450.1"/>
    </source>
</evidence>
<accession>A0A8J3EDP6</accession>
<dbReference type="Proteomes" id="UP000597507">
    <property type="component" value="Unassembled WGS sequence"/>
</dbReference>
<evidence type="ECO:0008006" key="3">
    <source>
        <dbReference type="Google" id="ProtNLM"/>
    </source>
</evidence>
<proteinExistence type="predicted"/>
<keyword evidence="2" id="KW-1185">Reference proteome</keyword>
<protein>
    <recommendedName>
        <fullName evidence="3">IrrE N-terminal-like domain-containing protein</fullName>
    </recommendedName>
</protein>
<dbReference type="EMBL" id="BMKS01000015">
    <property type="protein sequence ID" value="GGG46450.1"/>
    <property type="molecule type" value="Genomic_DNA"/>
</dbReference>
<organism evidence="1 2">
    <name type="scientific">Caldovatus sediminis</name>
    <dbReference type="NCBI Taxonomy" id="2041189"/>
    <lineage>
        <taxon>Bacteria</taxon>
        <taxon>Pseudomonadati</taxon>
        <taxon>Pseudomonadota</taxon>
        <taxon>Alphaproteobacteria</taxon>
        <taxon>Acetobacterales</taxon>
        <taxon>Roseomonadaceae</taxon>
        <taxon>Caldovatus</taxon>
    </lineage>
</organism>